<reference evidence="1" key="1">
    <citation type="journal article" date="2019" name="Environ. Microbiol.">
        <title>Fungal ecological strategies reflected in gene transcription - a case study of two litter decomposers.</title>
        <authorList>
            <person name="Barbi F."/>
            <person name="Kohler A."/>
            <person name="Barry K."/>
            <person name="Baskaran P."/>
            <person name="Daum C."/>
            <person name="Fauchery L."/>
            <person name="Ihrmark K."/>
            <person name="Kuo A."/>
            <person name="LaButti K."/>
            <person name="Lipzen A."/>
            <person name="Morin E."/>
            <person name="Grigoriev I.V."/>
            <person name="Henrissat B."/>
            <person name="Lindahl B."/>
            <person name="Martin F."/>
        </authorList>
    </citation>
    <scope>NUCLEOTIDE SEQUENCE</scope>
    <source>
        <strain evidence="1">JB14</strain>
    </source>
</reference>
<accession>A0A6A4IH71</accession>
<evidence type="ECO:0000313" key="2">
    <source>
        <dbReference type="Proteomes" id="UP000799118"/>
    </source>
</evidence>
<dbReference type="EMBL" id="ML769389">
    <property type="protein sequence ID" value="KAE9409063.1"/>
    <property type="molecule type" value="Genomic_DNA"/>
</dbReference>
<sequence>MFVKTLGLNTTYLSNPITAIQLVRGLDRLDFNNMPAYLVQQFQDLAILQEFNTLRQTVNMDKVYLQYPDADLNPINVSTTEQIHWGLPYNWYRLIHPPTPSRSPLNSGDNGQLLVDQAPDQVRATLNLMSMQEQRELLEEILTDERRVVSNNPGHLGQRQSLADSTQSVNSNPFVVGNTPLRQPWNQDREAPITSVNANLRARLNQPRELPLADLAKLSDAEANAYDPNMNSNTPIYNAPRRDDTPMPTLPLGISPHTQVAQQFVPVESPGEAPSQVLLEGMDNVWEEDLLALQAPWVRRDPQVIEDIRVTQELRVHREPQDHQDLQGLLMEEMAMETQED</sequence>
<evidence type="ECO:0000313" key="1">
    <source>
        <dbReference type="EMBL" id="KAE9409063.1"/>
    </source>
</evidence>
<proteinExistence type="predicted"/>
<dbReference type="Proteomes" id="UP000799118">
    <property type="component" value="Unassembled WGS sequence"/>
</dbReference>
<protein>
    <submittedName>
        <fullName evidence="1">Uncharacterized protein</fullName>
    </submittedName>
</protein>
<dbReference type="AlphaFoldDB" id="A0A6A4IH71"/>
<name>A0A6A4IH71_9AGAR</name>
<gene>
    <name evidence="1" type="ORF">BT96DRAFT_932329</name>
</gene>
<keyword evidence="2" id="KW-1185">Reference proteome</keyword>
<organism evidence="1 2">
    <name type="scientific">Gymnopus androsaceus JB14</name>
    <dbReference type="NCBI Taxonomy" id="1447944"/>
    <lineage>
        <taxon>Eukaryota</taxon>
        <taxon>Fungi</taxon>
        <taxon>Dikarya</taxon>
        <taxon>Basidiomycota</taxon>
        <taxon>Agaricomycotina</taxon>
        <taxon>Agaricomycetes</taxon>
        <taxon>Agaricomycetidae</taxon>
        <taxon>Agaricales</taxon>
        <taxon>Marasmiineae</taxon>
        <taxon>Omphalotaceae</taxon>
        <taxon>Gymnopus</taxon>
    </lineage>
</organism>